<organism evidence="2 3">
    <name type="scientific">Puccinia graminis f. sp. tritici</name>
    <dbReference type="NCBI Taxonomy" id="56615"/>
    <lineage>
        <taxon>Eukaryota</taxon>
        <taxon>Fungi</taxon>
        <taxon>Dikarya</taxon>
        <taxon>Basidiomycota</taxon>
        <taxon>Pucciniomycotina</taxon>
        <taxon>Pucciniomycetes</taxon>
        <taxon>Pucciniales</taxon>
        <taxon>Pucciniaceae</taxon>
        <taxon>Puccinia</taxon>
    </lineage>
</organism>
<feature type="region of interest" description="Disordered" evidence="1">
    <location>
        <begin position="105"/>
        <end position="143"/>
    </location>
</feature>
<evidence type="ECO:0000256" key="1">
    <source>
        <dbReference type="SAM" id="MobiDB-lite"/>
    </source>
</evidence>
<reference evidence="2 3" key="1">
    <citation type="submission" date="2019-05" db="EMBL/GenBank/DDBJ databases">
        <title>Emergence of the Ug99 lineage of the wheat stem rust pathogen through somatic hybridization.</title>
        <authorList>
            <person name="Li F."/>
            <person name="Upadhyaya N.M."/>
            <person name="Sperschneider J."/>
            <person name="Matny O."/>
            <person name="Nguyen-Phuc H."/>
            <person name="Mago R."/>
            <person name="Raley C."/>
            <person name="Miller M.E."/>
            <person name="Silverstein K.A.T."/>
            <person name="Henningsen E."/>
            <person name="Hirsch C.D."/>
            <person name="Visser B."/>
            <person name="Pretorius Z.A."/>
            <person name="Steffenson B.J."/>
            <person name="Schwessinger B."/>
            <person name="Dodds P.N."/>
            <person name="Figueroa M."/>
        </authorList>
    </citation>
    <scope>NUCLEOTIDE SEQUENCE [LARGE SCALE GENOMIC DNA]</scope>
    <source>
        <strain evidence="2">21-0</strain>
    </source>
</reference>
<feature type="compositionally biased region" description="Polar residues" evidence="1">
    <location>
        <begin position="134"/>
        <end position="143"/>
    </location>
</feature>
<dbReference type="Proteomes" id="UP000324748">
    <property type="component" value="Unassembled WGS sequence"/>
</dbReference>
<evidence type="ECO:0000313" key="2">
    <source>
        <dbReference type="EMBL" id="KAA1091395.1"/>
    </source>
</evidence>
<accession>A0A5B0NQE2</accession>
<gene>
    <name evidence="2" type="ORF">PGT21_032675</name>
</gene>
<feature type="compositionally biased region" description="Polar residues" evidence="1">
    <location>
        <begin position="105"/>
        <end position="114"/>
    </location>
</feature>
<protein>
    <submittedName>
        <fullName evidence="2">Uncharacterized protein</fullName>
    </submittedName>
</protein>
<feature type="region of interest" description="Disordered" evidence="1">
    <location>
        <begin position="1"/>
        <end position="60"/>
    </location>
</feature>
<name>A0A5B0NQE2_PUCGR</name>
<sequence length="143" mass="15208">MGYNNSYFSDSRSALSGKGRVASSSPNRDDLGPPGTAEVEASEIEGPPSQEGLVAASSTSYCSMDEPSPFLNGDSALSLHRYEQSDPRLSPKYLSGPPVNLSILPTSPICSGSREQGAEYPTQDDPKGFKKNYRISSTVTDPI</sequence>
<keyword evidence="3" id="KW-1185">Reference proteome</keyword>
<comment type="caution">
    <text evidence="2">The sequence shown here is derived from an EMBL/GenBank/DDBJ whole genome shotgun (WGS) entry which is preliminary data.</text>
</comment>
<feature type="compositionally biased region" description="Polar residues" evidence="1">
    <location>
        <begin position="1"/>
        <end position="14"/>
    </location>
</feature>
<dbReference type="OrthoDB" id="2497989at2759"/>
<evidence type="ECO:0000313" key="3">
    <source>
        <dbReference type="Proteomes" id="UP000324748"/>
    </source>
</evidence>
<proteinExistence type="predicted"/>
<dbReference type="EMBL" id="VSWC01000092">
    <property type="protein sequence ID" value="KAA1091395.1"/>
    <property type="molecule type" value="Genomic_DNA"/>
</dbReference>
<dbReference type="AlphaFoldDB" id="A0A5B0NQE2"/>